<evidence type="ECO:0000313" key="2">
    <source>
        <dbReference type="Proteomes" id="UP000712600"/>
    </source>
</evidence>
<dbReference type="AlphaFoldDB" id="A0A8S9PNQ3"/>
<gene>
    <name evidence="1" type="ORF">F2Q69_00047440</name>
</gene>
<comment type="caution">
    <text evidence="1">The sequence shown here is derived from an EMBL/GenBank/DDBJ whole genome shotgun (WGS) entry which is preliminary data.</text>
</comment>
<reference evidence="1" key="1">
    <citation type="submission" date="2019-12" db="EMBL/GenBank/DDBJ databases">
        <title>Genome sequencing and annotation of Brassica cretica.</title>
        <authorList>
            <person name="Studholme D.J."/>
            <person name="Sarris P."/>
        </authorList>
    </citation>
    <scope>NUCLEOTIDE SEQUENCE</scope>
    <source>
        <strain evidence="1">PFS-109/04</strain>
        <tissue evidence="1">Leaf</tissue>
    </source>
</reference>
<organism evidence="1 2">
    <name type="scientific">Brassica cretica</name>
    <name type="common">Mustard</name>
    <dbReference type="NCBI Taxonomy" id="69181"/>
    <lineage>
        <taxon>Eukaryota</taxon>
        <taxon>Viridiplantae</taxon>
        <taxon>Streptophyta</taxon>
        <taxon>Embryophyta</taxon>
        <taxon>Tracheophyta</taxon>
        <taxon>Spermatophyta</taxon>
        <taxon>Magnoliopsida</taxon>
        <taxon>eudicotyledons</taxon>
        <taxon>Gunneridae</taxon>
        <taxon>Pentapetalae</taxon>
        <taxon>rosids</taxon>
        <taxon>malvids</taxon>
        <taxon>Brassicales</taxon>
        <taxon>Brassicaceae</taxon>
        <taxon>Brassiceae</taxon>
        <taxon>Brassica</taxon>
    </lineage>
</organism>
<sequence>MLTMAAPRVLSDKKAILRSDKCDGACNLGDLCNPLCRTRKTTTLLVIGPVSLKY</sequence>
<evidence type="ECO:0000313" key="1">
    <source>
        <dbReference type="EMBL" id="KAF3521530.1"/>
    </source>
</evidence>
<accession>A0A8S9PNQ3</accession>
<dbReference type="EMBL" id="QGKX02001347">
    <property type="protein sequence ID" value="KAF3521530.1"/>
    <property type="molecule type" value="Genomic_DNA"/>
</dbReference>
<proteinExistence type="predicted"/>
<name>A0A8S9PNQ3_BRACR</name>
<dbReference type="Proteomes" id="UP000712600">
    <property type="component" value="Unassembled WGS sequence"/>
</dbReference>
<protein>
    <submittedName>
        <fullName evidence="1">Uncharacterized protein</fullName>
    </submittedName>
</protein>